<dbReference type="InterPro" id="IPR021710">
    <property type="entry name" value="DUF3293"/>
</dbReference>
<dbReference type="Pfam" id="PF11697">
    <property type="entry name" value="DUF3293"/>
    <property type="match status" value="1"/>
</dbReference>
<keyword evidence="2" id="KW-1185">Reference proteome</keyword>
<name>A0A0M3V9A0_9GAMM</name>
<dbReference type="EMBL" id="CP012678">
    <property type="protein sequence ID" value="ALF60583.1"/>
    <property type="molecule type" value="Genomic_DNA"/>
</dbReference>
<dbReference type="STRING" id="45610.AOC03_11450"/>
<protein>
    <recommendedName>
        <fullName evidence="3">DUF3293 domain-containing protein</fullName>
    </recommendedName>
</protein>
<accession>A0A0M3V9A0</accession>
<sequence>MLDPSLLEAYRQTNYCFGDTSLNIAKSCSKSASLLQPFTPDGGLFITAWNPLGKELTVEDNRKANQKLKAELLTQGLNVIDGYGVSKDGKWREDSFFTYPIDKEASIKLCCDFSQNAVVYVSSDGLPELLLHPNFYLNE</sequence>
<evidence type="ECO:0008006" key="3">
    <source>
        <dbReference type="Google" id="ProtNLM"/>
    </source>
</evidence>
<gene>
    <name evidence="1" type="ORF">AOC03_11450</name>
</gene>
<organism evidence="1 2">
    <name type="scientific">Psychrobacter urativorans</name>
    <dbReference type="NCBI Taxonomy" id="45610"/>
    <lineage>
        <taxon>Bacteria</taxon>
        <taxon>Pseudomonadati</taxon>
        <taxon>Pseudomonadota</taxon>
        <taxon>Gammaproteobacteria</taxon>
        <taxon>Moraxellales</taxon>
        <taxon>Moraxellaceae</taxon>
        <taxon>Psychrobacter</taxon>
    </lineage>
</organism>
<dbReference type="RefSeq" id="WP_062536142.1">
    <property type="nucleotide sequence ID" value="NZ_CP012678.1"/>
</dbReference>
<evidence type="ECO:0000313" key="2">
    <source>
        <dbReference type="Proteomes" id="UP000059847"/>
    </source>
</evidence>
<dbReference type="Proteomes" id="UP000059847">
    <property type="component" value="Chromosome"/>
</dbReference>
<proteinExistence type="predicted"/>
<dbReference type="KEGG" id="pur:AOC03_11450"/>
<evidence type="ECO:0000313" key="1">
    <source>
        <dbReference type="EMBL" id="ALF60583.1"/>
    </source>
</evidence>
<dbReference type="AlphaFoldDB" id="A0A0M3V9A0"/>
<dbReference type="OrthoDB" id="7041907at2"/>
<reference evidence="1 2" key="1">
    <citation type="submission" date="2015-09" db="EMBL/GenBank/DDBJ databases">
        <title>Complete genome of Psychrobacter urativorans R10.10B.</title>
        <authorList>
            <person name="See-Too W.S."/>
            <person name="Chan K.G."/>
        </authorList>
    </citation>
    <scope>NUCLEOTIDE SEQUENCE [LARGE SCALE GENOMIC DNA]</scope>
    <source>
        <strain evidence="1 2">R10.10B</strain>
    </source>
</reference>